<keyword evidence="3" id="KW-0808">Transferase</keyword>
<dbReference type="PANTHER" id="PTHR11224:SF10">
    <property type="entry name" value="IP09428P-RELATED"/>
    <property type="match status" value="1"/>
</dbReference>
<dbReference type="SUPFAM" id="SSF90229">
    <property type="entry name" value="CCCH zinc finger"/>
    <property type="match status" value="1"/>
</dbReference>
<dbReference type="InterPro" id="IPR001841">
    <property type="entry name" value="Znf_RING"/>
</dbReference>
<dbReference type="PROSITE" id="PS50089">
    <property type="entry name" value="ZF_RING_2"/>
    <property type="match status" value="1"/>
</dbReference>
<dbReference type="Gene3D" id="4.10.1000.10">
    <property type="entry name" value="Zinc finger, CCCH-type"/>
    <property type="match status" value="1"/>
</dbReference>
<evidence type="ECO:0000256" key="2">
    <source>
        <dbReference type="ARBA" id="ARBA00012483"/>
    </source>
</evidence>
<evidence type="ECO:0000256" key="6">
    <source>
        <dbReference type="ARBA" id="ARBA00022771"/>
    </source>
</evidence>
<dbReference type="SUPFAM" id="SSF57850">
    <property type="entry name" value="RING/U-box"/>
    <property type="match status" value="1"/>
</dbReference>
<feature type="region of interest" description="Disordered" evidence="10">
    <location>
        <begin position="70"/>
        <end position="137"/>
    </location>
</feature>
<evidence type="ECO:0000256" key="1">
    <source>
        <dbReference type="ARBA" id="ARBA00000900"/>
    </source>
</evidence>
<comment type="caution">
    <text evidence="13">The sequence shown here is derived from an EMBL/GenBank/DDBJ whole genome shotgun (WGS) entry which is preliminary data.</text>
</comment>
<dbReference type="InterPro" id="IPR036855">
    <property type="entry name" value="Znf_CCCH_sf"/>
</dbReference>
<protein>
    <recommendedName>
        <fullName evidence="2">RING-type E3 ubiquitin transferase</fullName>
        <ecNumber evidence="2">2.3.2.27</ecNumber>
    </recommendedName>
</protein>
<proteinExistence type="predicted"/>
<dbReference type="GO" id="GO:0008270">
    <property type="term" value="F:zinc ion binding"/>
    <property type="evidence" value="ECO:0007669"/>
    <property type="project" value="UniProtKB-KW"/>
</dbReference>
<dbReference type="Proteomes" id="UP000288716">
    <property type="component" value="Unassembled WGS sequence"/>
</dbReference>
<evidence type="ECO:0000313" key="14">
    <source>
        <dbReference type="Proteomes" id="UP000288716"/>
    </source>
</evidence>
<dbReference type="OrthoDB" id="6414256at2759"/>
<keyword evidence="8 9" id="KW-0862">Zinc</keyword>
<dbReference type="InterPro" id="IPR018957">
    <property type="entry name" value="Znf_C3HC4_RING-type"/>
</dbReference>
<evidence type="ECO:0000259" key="11">
    <source>
        <dbReference type="PROSITE" id="PS50089"/>
    </source>
</evidence>
<feature type="domain" description="C3H1-type" evidence="12">
    <location>
        <begin position="37"/>
        <end position="64"/>
    </location>
</feature>
<dbReference type="FunFam" id="3.30.40.10:FF:000117">
    <property type="entry name" value="Probable E3 ubiquitin-protein ligase makorin-1"/>
    <property type="match status" value="1"/>
</dbReference>
<dbReference type="InterPro" id="IPR000571">
    <property type="entry name" value="Znf_CCCH"/>
</dbReference>
<evidence type="ECO:0000256" key="9">
    <source>
        <dbReference type="PROSITE-ProRule" id="PRU00723"/>
    </source>
</evidence>
<evidence type="ECO:0000256" key="10">
    <source>
        <dbReference type="SAM" id="MobiDB-lite"/>
    </source>
</evidence>
<evidence type="ECO:0000256" key="5">
    <source>
        <dbReference type="ARBA" id="ARBA00022737"/>
    </source>
</evidence>
<evidence type="ECO:0000256" key="8">
    <source>
        <dbReference type="ARBA" id="ARBA00022833"/>
    </source>
</evidence>
<dbReference type="PROSITE" id="PS50103">
    <property type="entry name" value="ZF_C3H1"/>
    <property type="match status" value="3"/>
</dbReference>
<evidence type="ECO:0000256" key="3">
    <source>
        <dbReference type="ARBA" id="ARBA00022679"/>
    </source>
</evidence>
<evidence type="ECO:0000259" key="12">
    <source>
        <dbReference type="PROSITE" id="PS50103"/>
    </source>
</evidence>
<dbReference type="InterPro" id="IPR013083">
    <property type="entry name" value="Znf_RING/FYVE/PHD"/>
</dbReference>
<gene>
    <name evidence="13" type="ORF">B4U80_01209</name>
</gene>
<evidence type="ECO:0000313" key="13">
    <source>
        <dbReference type="EMBL" id="RWS29810.1"/>
    </source>
</evidence>
<dbReference type="PANTHER" id="PTHR11224">
    <property type="entry name" value="MAKORIN-RELATED"/>
    <property type="match status" value="1"/>
</dbReference>
<comment type="catalytic activity">
    <reaction evidence="1">
        <text>S-ubiquitinyl-[E2 ubiquitin-conjugating enzyme]-L-cysteine + [acceptor protein]-L-lysine = [E2 ubiquitin-conjugating enzyme]-L-cysteine + N(6)-ubiquitinyl-[acceptor protein]-L-lysine.</text>
        <dbReference type="EC" id="2.3.2.27"/>
    </reaction>
</comment>
<keyword evidence="6 9" id="KW-0863">Zinc-finger</keyword>
<dbReference type="Gene3D" id="3.30.40.10">
    <property type="entry name" value="Zinc/RING finger domain, C3HC4 (zinc finger)"/>
    <property type="match status" value="1"/>
</dbReference>
<feature type="domain" description="C3H1-type" evidence="12">
    <location>
        <begin position="6"/>
        <end position="33"/>
    </location>
</feature>
<accession>A0A443SQJ5</accession>
<dbReference type="Pfam" id="PF00097">
    <property type="entry name" value="zf-C3HC4"/>
    <property type="match status" value="1"/>
</dbReference>
<dbReference type="GO" id="GO:0000209">
    <property type="term" value="P:protein polyubiquitination"/>
    <property type="evidence" value="ECO:0007669"/>
    <property type="project" value="InterPro"/>
</dbReference>
<feature type="zinc finger region" description="C3H1-type" evidence="9">
    <location>
        <begin position="336"/>
        <end position="365"/>
    </location>
</feature>
<reference evidence="13 14" key="1">
    <citation type="journal article" date="2018" name="Gigascience">
        <title>Genomes of trombidid mites reveal novel predicted allergens and laterally-transferred genes associated with secondary metabolism.</title>
        <authorList>
            <person name="Dong X."/>
            <person name="Chaisiri K."/>
            <person name="Xia D."/>
            <person name="Armstrong S.D."/>
            <person name="Fang Y."/>
            <person name="Donnelly M.J."/>
            <person name="Kadowaki T."/>
            <person name="McGarry J.W."/>
            <person name="Darby A.C."/>
            <person name="Makepeace B.L."/>
        </authorList>
    </citation>
    <scope>NUCLEOTIDE SEQUENCE [LARGE SCALE GENOMIC DNA]</scope>
    <source>
        <strain evidence="13">UoL-UT</strain>
    </source>
</reference>
<evidence type="ECO:0000256" key="7">
    <source>
        <dbReference type="ARBA" id="ARBA00022786"/>
    </source>
</evidence>
<keyword evidence="14" id="KW-1185">Reference proteome</keyword>
<feature type="zinc finger region" description="C3H1-type" evidence="9">
    <location>
        <begin position="37"/>
        <end position="64"/>
    </location>
</feature>
<evidence type="ECO:0000256" key="4">
    <source>
        <dbReference type="ARBA" id="ARBA00022723"/>
    </source>
</evidence>
<keyword evidence="4 9" id="KW-0479">Metal-binding</keyword>
<feature type="compositionally biased region" description="Polar residues" evidence="10">
    <location>
        <begin position="82"/>
        <end position="94"/>
    </location>
</feature>
<dbReference type="SMART" id="SM00184">
    <property type="entry name" value="RING"/>
    <property type="match status" value="1"/>
</dbReference>
<dbReference type="SMART" id="SM00356">
    <property type="entry name" value="ZnF_C3H1"/>
    <property type="match status" value="4"/>
</dbReference>
<keyword evidence="5" id="KW-0677">Repeat</keyword>
<name>A0A443SQJ5_9ACAR</name>
<organism evidence="13 14">
    <name type="scientific">Leptotrombidium deliense</name>
    <dbReference type="NCBI Taxonomy" id="299467"/>
    <lineage>
        <taxon>Eukaryota</taxon>
        <taxon>Metazoa</taxon>
        <taxon>Ecdysozoa</taxon>
        <taxon>Arthropoda</taxon>
        <taxon>Chelicerata</taxon>
        <taxon>Arachnida</taxon>
        <taxon>Acari</taxon>
        <taxon>Acariformes</taxon>
        <taxon>Trombidiformes</taxon>
        <taxon>Prostigmata</taxon>
        <taxon>Anystina</taxon>
        <taxon>Parasitengona</taxon>
        <taxon>Trombiculoidea</taxon>
        <taxon>Trombiculidae</taxon>
        <taxon>Leptotrombidium</taxon>
    </lineage>
</organism>
<dbReference type="GO" id="GO:0061630">
    <property type="term" value="F:ubiquitin protein ligase activity"/>
    <property type="evidence" value="ECO:0007669"/>
    <property type="project" value="UniProtKB-EC"/>
</dbReference>
<dbReference type="EC" id="2.3.2.27" evidence="2"/>
<keyword evidence="7" id="KW-0833">Ubl conjugation pathway</keyword>
<dbReference type="AlphaFoldDB" id="A0A443SQJ5"/>
<dbReference type="STRING" id="299467.A0A443SQJ5"/>
<feature type="domain" description="C3H1-type" evidence="12">
    <location>
        <begin position="336"/>
        <end position="365"/>
    </location>
</feature>
<feature type="domain" description="RING-type" evidence="11">
    <location>
        <begin position="253"/>
        <end position="307"/>
    </location>
</feature>
<dbReference type="EMBL" id="NCKV01000762">
    <property type="protein sequence ID" value="RWS29810.1"/>
    <property type="molecule type" value="Genomic_DNA"/>
</dbReference>
<dbReference type="InterPro" id="IPR045072">
    <property type="entry name" value="MKRN-like"/>
</dbReference>
<dbReference type="VEuPathDB" id="VectorBase:LDEU002230"/>
<feature type="zinc finger region" description="C3H1-type" evidence="9">
    <location>
        <begin position="6"/>
        <end position="33"/>
    </location>
</feature>
<dbReference type="InterPro" id="IPR017907">
    <property type="entry name" value="Znf_RING_CS"/>
</dbReference>
<sequence length="440" mass="50763">MAEGGNKRLLLCRFFSQGFCRNQSSCEFSHDENSAIAVPENVCWYHLSKTCIFGNNCRYTHVSADEFVNPENSNSEDKNLDSHTSTNFNAANASHENREIIDTTEEGNSSYEHSYFPCDSSTRSQSTFEDRQSSEDSGILDQFEEEPVSTSSQTSVPVKTYADILKDKTIPNGPDMSEVPLCPYAINNSECVYIMRGERCEFLHGEMCDLCNCLCLHPYNQQQRDQHREDCIKDHEREMELSFAVKRSIDKTCGICMDVIMEKEPPCERRFGILEKCAHIFCLSCIRKWRQTKQFDNKTIRACPECRVASDFVVPNKYWVDTVEEKDKLILNYKKNLSLKPCKYFKQGAGECPFAGACFYLHAYPDGTKAEMPPPRARRRQAQDGDLETIRDMLLWNYLESRDDRQFLMTIDIEDMIGMHELGFFSDSDDDTDYTDYLLE</sequence>
<dbReference type="PROSITE" id="PS00518">
    <property type="entry name" value="ZF_RING_1"/>
    <property type="match status" value="1"/>
</dbReference>